<dbReference type="Gene3D" id="1.10.287.1260">
    <property type="match status" value="1"/>
</dbReference>
<keyword evidence="5 7" id="KW-1133">Transmembrane helix</keyword>
<proteinExistence type="inferred from homology"/>
<evidence type="ECO:0000256" key="7">
    <source>
        <dbReference type="SAM" id="Phobius"/>
    </source>
</evidence>
<feature type="domain" description="Mechanosensitive ion channel transmembrane helices 2/3" evidence="10">
    <location>
        <begin position="123"/>
        <end position="164"/>
    </location>
</feature>
<feature type="transmembrane region" description="Helical" evidence="7">
    <location>
        <begin position="145"/>
        <end position="163"/>
    </location>
</feature>
<evidence type="ECO:0000313" key="12">
    <source>
        <dbReference type="Proteomes" id="UP001442494"/>
    </source>
</evidence>
<dbReference type="EMBL" id="JAMPKK010000003">
    <property type="protein sequence ID" value="MEP0863377.1"/>
    <property type="molecule type" value="Genomic_DNA"/>
</dbReference>
<evidence type="ECO:0000256" key="4">
    <source>
        <dbReference type="ARBA" id="ARBA00022692"/>
    </source>
</evidence>
<dbReference type="Pfam" id="PF00924">
    <property type="entry name" value="MS_channel_2nd"/>
    <property type="match status" value="1"/>
</dbReference>
<feature type="domain" description="Mechanosensitive ion channel MscS C-terminal" evidence="9">
    <location>
        <begin position="241"/>
        <end position="318"/>
    </location>
</feature>
<name>A0ABV0JL31_9CYAN</name>
<keyword evidence="6 7" id="KW-0472">Membrane</keyword>
<comment type="similarity">
    <text evidence="2">Belongs to the MscS (TC 1.A.23) family.</text>
</comment>
<keyword evidence="3" id="KW-1003">Cell membrane</keyword>
<dbReference type="SUPFAM" id="SSF82861">
    <property type="entry name" value="Mechanosensitive channel protein MscS (YggB), transmembrane region"/>
    <property type="match status" value="1"/>
</dbReference>
<dbReference type="InterPro" id="IPR010920">
    <property type="entry name" value="LSM_dom_sf"/>
</dbReference>
<evidence type="ECO:0000256" key="6">
    <source>
        <dbReference type="ARBA" id="ARBA00023136"/>
    </source>
</evidence>
<organism evidence="11 12">
    <name type="scientific">Funiculus sociatus GB2-A5</name>
    <dbReference type="NCBI Taxonomy" id="2933946"/>
    <lineage>
        <taxon>Bacteria</taxon>
        <taxon>Bacillati</taxon>
        <taxon>Cyanobacteriota</taxon>
        <taxon>Cyanophyceae</taxon>
        <taxon>Coleofasciculales</taxon>
        <taxon>Coleofasciculaceae</taxon>
        <taxon>Funiculus</taxon>
    </lineage>
</organism>
<feature type="transmembrane region" description="Helical" evidence="7">
    <location>
        <begin position="116"/>
        <end position="138"/>
    </location>
</feature>
<evidence type="ECO:0000313" key="11">
    <source>
        <dbReference type="EMBL" id="MEP0863377.1"/>
    </source>
</evidence>
<protein>
    <submittedName>
        <fullName evidence="11">Mechanosensitive ion channel family protein</fullName>
    </submittedName>
</protein>
<dbReference type="InterPro" id="IPR011066">
    <property type="entry name" value="MscS_channel_C_sf"/>
</dbReference>
<accession>A0ABV0JL31</accession>
<gene>
    <name evidence="11" type="ORF">NDI37_02715</name>
</gene>
<dbReference type="PANTHER" id="PTHR30566">
    <property type="entry name" value="YNAI-RELATED MECHANOSENSITIVE ION CHANNEL"/>
    <property type="match status" value="1"/>
</dbReference>
<dbReference type="InterPro" id="IPR049142">
    <property type="entry name" value="MS_channel_1st"/>
</dbReference>
<dbReference type="Gene3D" id="3.30.70.100">
    <property type="match status" value="1"/>
</dbReference>
<evidence type="ECO:0000259" key="9">
    <source>
        <dbReference type="Pfam" id="PF21082"/>
    </source>
</evidence>
<dbReference type="SUPFAM" id="SSF50182">
    <property type="entry name" value="Sm-like ribonucleoproteins"/>
    <property type="match status" value="1"/>
</dbReference>
<evidence type="ECO:0000259" key="10">
    <source>
        <dbReference type="Pfam" id="PF21088"/>
    </source>
</evidence>
<reference evidence="11 12" key="1">
    <citation type="submission" date="2022-04" db="EMBL/GenBank/DDBJ databases">
        <title>Positive selection, recombination, and allopatry shape intraspecific diversity of widespread and dominant cyanobacteria.</title>
        <authorList>
            <person name="Wei J."/>
            <person name="Shu W."/>
            <person name="Hu C."/>
        </authorList>
    </citation>
    <scope>NUCLEOTIDE SEQUENCE [LARGE SCALE GENOMIC DNA]</scope>
    <source>
        <strain evidence="11 12">GB2-A5</strain>
    </source>
</reference>
<dbReference type="Pfam" id="PF21088">
    <property type="entry name" value="MS_channel_1st"/>
    <property type="match status" value="1"/>
</dbReference>
<keyword evidence="4 7" id="KW-0812">Transmembrane</keyword>
<dbReference type="RefSeq" id="WP_190420557.1">
    <property type="nucleotide sequence ID" value="NZ_JAMPKK010000003.1"/>
</dbReference>
<dbReference type="InterPro" id="IPR011014">
    <property type="entry name" value="MscS_channel_TM-2"/>
</dbReference>
<keyword evidence="12" id="KW-1185">Reference proteome</keyword>
<dbReference type="Gene3D" id="2.30.30.60">
    <property type="match status" value="1"/>
</dbReference>
<dbReference type="Proteomes" id="UP001442494">
    <property type="component" value="Unassembled WGS sequence"/>
</dbReference>
<comment type="subcellular location">
    <subcellularLocation>
        <location evidence="1">Cell membrane</location>
        <topology evidence="1">Multi-pass membrane protein</topology>
    </subcellularLocation>
</comment>
<sequence>MMQWIVPLGLILVGLISGGIFEKFFLDNLKRFAAKTRLPGNDLFFYSLRGITKIWFIIAGFYGAVISLQLNGIISDKISDILQKFLTVLFLYSVTIVLARLAAGFVNLLAQRIQGISASLLSNLARIIVFVFGILTILQTLNISITPILATLGIGGLAVALAFQDTLSNLFSGLYLIISGQVRTGDYVKIETGQEGYIVDITWRNTVIKELPNNVVIVPNSKLASAIFTNYHLPAKEITLNVPVGVSYDSDLEHIEKVTIEVAKEVMQEIAPDITGFEPFLLYQNFGDHSINFTVFLRVNEFLDQRVAKHKFIKRLHRRYQQEEITIPFPSREIYMRNGE</sequence>
<feature type="transmembrane region" description="Helical" evidence="7">
    <location>
        <begin position="86"/>
        <end position="110"/>
    </location>
</feature>
<dbReference type="InterPro" id="IPR006685">
    <property type="entry name" value="MscS_channel_2nd"/>
</dbReference>
<dbReference type="Pfam" id="PF21082">
    <property type="entry name" value="MS_channel_3rd"/>
    <property type="match status" value="1"/>
</dbReference>
<evidence type="ECO:0000256" key="3">
    <source>
        <dbReference type="ARBA" id="ARBA00022475"/>
    </source>
</evidence>
<comment type="caution">
    <text evidence="11">The sequence shown here is derived from an EMBL/GenBank/DDBJ whole genome shotgun (WGS) entry which is preliminary data.</text>
</comment>
<evidence type="ECO:0000256" key="1">
    <source>
        <dbReference type="ARBA" id="ARBA00004651"/>
    </source>
</evidence>
<evidence type="ECO:0000259" key="8">
    <source>
        <dbReference type="Pfam" id="PF00924"/>
    </source>
</evidence>
<evidence type="ECO:0000256" key="2">
    <source>
        <dbReference type="ARBA" id="ARBA00008017"/>
    </source>
</evidence>
<evidence type="ECO:0000256" key="5">
    <source>
        <dbReference type="ARBA" id="ARBA00022989"/>
    </source>
</evidence>
<feature type="domain" description="Mechanosensitive ion channel MscS" evidence="8">
    <location>
        <begin position="165"/>
        <end position="232"/>
    </location>
</feature>
<dbReference type="SUPFAM" id="SSF82689">
    <property type="entry name" value="Mechanosensitive channel protein MscS (YggB), C-terminal domain"/>
    <property type="match status" value="1"/>
</dbReference>
<dbReference type="PANTHER" id="PTHR30566:SF25">
    <property type="entry name" value="INNER MEMBRANE PROTEIN"/>
    <property type="match status" value="1"/>
</dbReference>
<dbReference type="InterPro" id="IPR049278">
    <property type="entry name" value="MS_channel_C"/>
</dbReference>
<feature type="transmembrane region" description="Helical" evidence="7">
    <location>
        <begin position="54"/>
        <end position="74"/>
    </location>
</feature>
<dbReference type="InterPro" id="IPR023408">
    <property type="entry name" value="MscS_beta-dom_sf"/>
</dbReference>